<dbReference type="AlphaFoldDB" id="A0A0L0RXB4"/>
<reference evidence="3" key="2">
    <citation type="submission" date="2009-11" db="EMBL/GenBank/DDBJ databases">
        <title>The Genome Sequence of Allomyces macrogynus strain ATCC 38327.</title>
        <authorList>
            <consortium name="The Broad Institute Genome Sequencing Platform"/>
            <person name="Russ C."/>
            <person name="Cuomo C."/>
            <person name="Shea T."/>
            <person name="Young S.K."/>
            <person name="Zeng Q."/>
            <person name="Koehrsen M."/>
            <person name="Haas B."/>
            <person name="Borodovsky M."/>
            <person name="Guigo R."/>
            <person name="Alvarado L."/>
            <person name="Berlin A."/>
            <person name="Borenstein D."/>
            <person name="Chen Z."/>
            <person name="Engels R."/>
            <person name="Freedman E."/>
            <person name="Gellesch M."/>
            <person name="Goldberg J."/>
            <person name="Griggs A."/>
            <person name="Gujja S."/>
            <person name="Heiman D."/>
            <person name="Hepburn T."/>
            <person name="Howarth C."/>
            <person name="Jen D."/>
            <person name="Larson L."/>
            <person name="Lewis B."/>
            <person name="Mehta T."/>
            <person name="Park D."/>
            <person name="Pearson M."/>
            <person name="Roberts A."/>
            <person name="Saif S."/>
            <person name="Shenoy N."/>
            <person name="Sisk P."/>
            <person name="Stolte C."/>
            <person name="Sykes S."/>
            <person name="Walk T."/>
            <person name="White J."/>
            <person name="Yandava C."/>
            <person name="Burger G."/>
            <person name="Gray M.W."/>
            <person name="Holland P.W.H."/>
            <person name="King N."/>
            <person name="Lang F.B.F."/>
            <person name="Roger A.J."/>
            <person name="Ruiz-Trillo I."/>
            <person name="Lander E."/>
            <person name="Nusbaum C."/>
        </authorList>
    </citation>
    <scope>NUCLEOTIDE SEQUENCE [LARGE SCALE GENOMIC DNA]</scope>
    <source>
        <strain evidence="3">ATCC 38327</strain>
    </source>
</reference>
<accession>A0A0L0RXB4</accession>
<protein>
    <submittedName>
        <fullName evidence="2">Uncharacterized protein</fullName>
    </submittedName>
</protein>
<feature type="coiled-coil region" evidence="1">
    <location>
        <begin position="355"/>
        <end position="389"/>
    </location>
</feature>
<evidence type="ECO:0000313" key="3">
    <source>
        <dbReference type="Proteomes" id="UP000054350"/>
    </source>
</evidence>
<proteinExistence type="predicted"/>
<reference evidence="2 3" key="1">
    <citation type="submission" date="2009-11" db="EMBL/GenBank/DDBJ databases">
        <title>Annotation of Allomyces macrogynus ATCC 38327.</title>
        <authorList>
            <consortium name="The Broad Institute Genome Sequencing Platform"/>
            <person name="Russ C."/>
            <person name="Cuomo C."/>
            <person name="Burger G."/>
            <person name="Gray M.W."/>
            <person name="Holland P.W.H."/>
            <person name="King N."/>
            <person name="Lang F.B.F."/>
            <person name="Roger A.J."/>
            <person name="Ruiz-Trillo I."/>
            <person name="Young S.K."/>
            <person name="Zeng Q."/>
            <person name="Gargeya S."/>
            <person name="Fitzgerald M."/>
            <person name="Haas B."/>
            <person name="Abouelleil A."/>
            <person name="Alvarado L."/>
            <person name="Arachchi H.M."/>
            <person name="Berlin A."/>
            <person name="Chapman S.B."/>
            <person name="Gearin G."/>
            <person name="Goldberg J."/>
            <person name="Griggs A."/>
            <person name="Gujja S."/>
            <person name="Hansen M."/>
            <person name="Heiman D."/>
            <person name="Howarth C."/>
            <person name="Larimer J."/>
            <person name="Lui A."/>
            <person name="MacDonald P.J.P."/>
            <person name="McCowen C."/>
            <person name="Montmayeur A."/>
            <person name="Murphy C."/>
            <person name="Neiman D."/>
            <person name="Pearson M."/>
            <person name="Priest M."/>
            <person name="Roberts A."/>
            <person name="Saif S."/>
            <person name="Shea T."/>
            <person name="Sisk P."/>
            <person name="Stolte C."/>
            <person name="Sykes S."/>
            <person name="Wortman J."/>
            <person name="Nusbaum C."/>
            <person name="Birren B."/>
        </authorList>
    </citation>
    <scope>NUCLEOTIDE SEQUENCE [LARGE SCALE GENOMIC DNA]</scope>
    <source>
        <strain evidence="2 3">ATCC 38327</strain>
    </source>
</reference>
<dbReference type="VEuPathDB" id="FungiDB:AMAG_00954"/>
<keyword evidence="3" id="KW-1185">Reference proteome</keyword>
<organism evidence="2 3">
    <name type="scientific">Allomyces macrogynus (strain ATCC 38327)</name>
    <name type="common">Allomyces javanicus var. macrogynus</name>
    <dbReference type="NCBI Taxonomy" id="578462"/>
    <lineage>
        <taxon>Eukaryota</taxon>
        <taxon>Fungi</taxon>
        <taxon>Fungi incertae sedis</taxon>
        <taxon>Blastocladiomycota</taxon>
        <taxon>Blastocladiomycetes</taxon>
        <taxon>Blastocladiales</taxon>
        <taxon>Blastocladiaceae</taxon>
        <taxon>Allomyces</taxon>
    </lineage>
</organism>
<dbReference type="Proteomes" id="UP000054350">
    <property type="component" value="Unassembled WGS sequence"/>
</dbReference>
<name>A0A0L0RXB4_ALLM3</name>
<evidence type="ECO:0000256" key="1">
    <source>
        <dbReference type="SAM" id="Coils"/>
    </source>
</evidence>
<keyword evidence="1" id="KW-0175">Coiled coil</keyword>
<evidence type="ECO:0000313" key="2">
    <source>
        <dbReference type="EMBL" id="KNE55017.1"/>
    </source>
</evidence>
<dbReference type="OrthoDB" id="5595960at2759"/>
<gene>
    <name evidence="2" type="ORF">AMAG_00954</name>
</gene>
<dbReference type="EMBL" id="GG745328">
    <property type="protein sequence ID" value="KNE55017.1"/>
    <property type="molecule type" value="Genomic_DNA"/>
</dbReference>
<sequence>MSTTCPWHAIFADLAPVCHVAHPPAHPPVPPAVMIAPLVPAALMTMWTHWLESLRPLRPADVPDIHGQLHNMVAWYERAQFLSTLPGLFDMPAGLSNLADLCQQRVVAAQNQGNHAMCLHTHHHPPALPSAITFDSFGPANLVEKFKLWHDRLLPPEDTNEYLLPPVCTQDGPRRRLIAVESIIRRKEHMMAVLLDREEIFLELVSDKTGALYKVVALPAFGQVVQVTMAKSIAVCSKLKSVCNADTDATRCRMANDYAFVIEKRRMVVPDREITIELAVRLGLPLSYNCDATVPLNPPSSAYSHGTGNGSDDGAVWPDSAKDEELIDLAKHYLTALLLSTTNLTDLVALVRALAKLCMKQIDALKAEVDALKAEGDALQAQVDALQAN</sequence>